<reference evidence="1 2" key="1">
    <citation type="journal article" date="2015" name="Genome Announc.">
        <title>Expanding the biotechnology potential of lactobacilli through comparative genomics of 213 strains and associated genera.</title>
        <authorList>
            <person name="Sun Z."/>
            <person name="Harris H.M."/>
            <person name="McCann A."/>
            <person name="Guo C."/>
            <person name="Argimon S."/>
            <person name="Zhang W."/>
            <person name="Yang X."/>
            <person name="Jeffery I.B."/>
            <person name="Cooney J.C."/>
            <person name="Kagawa T.F."/>
            <person name="Liu W."/>
            <person name="Song Y."/>
            <person name="Salvetti E."/>
            <person name="Wrobel A."/>
            <person name="Rasinkangas P."/>
            <person name="Parkhill J."/>
            <person name="Rea M.C."/>
            <person name="O'Sullivan O."/>
            <person name="Ritari J."/>
            <person name="Douillard F.P."/>
            <person name="Paul Ross R."/>
            <person name="Yang R."/>
            <person name="Briner A.E."/>
            <person name="Felis G.E."/>
            <person name="de Vos W.M."/>
            <person name="Barrangou R."/>
            <person name="Klaenhammer T.R."/>
            <person name="Caufield P.W."/>
            <person name="Cui Y."/>
            <person name="Zhang H."/>
            <person name="O'Toole P.W."/>
        </authorList>
    </citation>
    <scope>NUCLEOTIDE SEQUENCE [LARGE SCALE GENOMIC DNA]</scope>
    <source>
        <strain evidence="1 2">DSM 12744</strain>
    </source>
</reference>
<evidence type="ECO:0000313" key="1">
    <source>
        <dbReference type="EMBL" id="KRL14037.1"/>
    </source>
</evidence>
<proteinExistence type="predicted"/>
<dbReference type="EMBL" id="AZEC01000002">
    <property type="protein sequence ID" value="KRL14037.1"/>
    <property type="molecule type" value="Genomic_DNA"/>
</dbReference>
<sequence>MADDTLSEFPKSEFEAFSTAKMSHFLPYRKGMDPAAVEQFFGADLGTKADFDSTHLVVFDHGRMLKVNPGEIVAKFPNGKYKVITVEYYQKNFNEPIVVDDVATTEES</sequence>
<evidence type="ECO:0000313" key="2">
    <source>
        <dbReference type="Proteomes" id="UP000051330"/>
    </source>
</evidence>
<dbReference type="OrthoDB" id="2299636at2"/>
<dbReference type="Proteomes" id="UP000051330">
    <property type="component" value="Unassembled WGS sequence"/>
</dbReference>
<name>A0A0R1N854_9LACO</name>
<dbReference type="AlphaFoldDB" id="A0A0R1N854"/>
<dbReference type="PATRIC" id="fig|1423792.3.peg.1217"/>
<keyword evidence="2" id="KW-1185">Reference proteome</keyword>
<dbReference type="RefSeq" id="WP_057817888.1">
    <property type="nucleotide sequence ID" value="NZ_AZEC01000002.1"/>
</dbReference>
<organism evidence="1 2">
    <name type="scientific">Schleiferilactobacillus perolens DSM 12744</name>
    <dbReference type="NCBI Taxonomy" id="1423792"/>
    <lineage>
        <taxon>Bacteria</taxon>
        <taxon>Bacillati</taxon>
        <taxon>Bacillota</taxon>
        <taxon>Bacilli</taxon>
        <taxon>Lactobacillales</taxon>
        <taxon>Lactobacillaceae</taxon>
        <taxon>Schleiferilactobacillus</taxon>
    </lineage>
</organism>
<comment type="caution">
    <text evidence="1">The sequence shown here is derived from an EMBL/GenBank/DDBJ whole genome shotgun (WGS) entry which is preliminary data.</text>
</comment>
<protein>
    <submittedName>
        <fullName evidence="1">Uncharacterized protein</fullName>
    </submittedName>
</protein>
<gene>
    <name evidence="1" type="ORF">FD09_GL001197</name>
</gene>
<accession>A0A0R1N854</accession>
<dbReference type="STRING" id="1423792.FD09_GL001197"/>